<protein>
    <submittedName>
        <fullName evidence="1">Uncharacterized protein</fullName>
    </submittedName>
</protein>
<dbReference type="EMBL" id="HBGH01001360">
    <property type="protein sequence ID" value="CAD9223081.1"/>
    <property type="molecule type" value="Transcribed_RNA"/>
</dbReference>
<reference evidence="1" key="1">
    <citation type="submission" date="2021-01" db="EMBL/GenBank/DDBJ databases">
        <authorList>
            <person name="Corre E."/>
            <person name="Pelletier E."/>
            <person name="Niang G."/>
            <person name="Scheremetjew M."/>
            <person name="Finn R."/>
            <person name="Kale V."/>
            <person name="Holt S."/>
            <person name="Cochrane G."/>
            <person name="Meng A."/>
            <person name="Brown T."/>
            <person name="Cohen L."/>
        </authorList>
    </citation>
    <scope>NUCLEOTIDE SEQUENCE</scope>
    <source>
        <strain evidence="1">SAG 36.94</strain>
    </source>
</reference>
<evidence type="ECO:0000313" key="1">
    <source>
        <dbReference type="EMBL" id="CAD9223081.1"/>
    </source>
</evidence>
<sequence>MMMMEDLNRLGGVRVGFSLAPGWSLMRCCGRWERFLSRRRDIRFRMVSRERSDAEVPSSNAIYWRKPQKLAVALVVTSALVGLVSVSGSVAKHVAVVECCGMSMALVGGFAVGRWGIRPEIETGWEPTGVLPTWQTRRASLRRGQKRPSGVQNAEAFQEWSRNDPTIPFPSSLEDKSWCAFSRREWEDI</sequence>
<dbReference type="AlphaFoldDB" id="A0A7S1T6H3"/>
<name>A0A7S1T6H3_9RHOD</name>
<proteinExistence type="predicted"/>
<accession>A0A7S1T6H3</accession>
<gene>
    <name evidence="1" type="ORF">CCAE0312_LOCUS676</name>
</gene>
<organism evidence="1">
    <name type="scientific">Compsopogon caeruleus</name>
    <dbReference type="NCBI Taxonomy" id="31354"/>
    <lineage>
        <taxon>Eukaryota</taxon>
        <taxon>Rhodophyta</taxon>
        <taxon>Compsopogonophyceae</taxon>
        <taxon>Compsopogonales</taxon>
        <taxon>Compsopogonaceae</taxon>
        <taxon>Compsopogon</taxon>
    </lineage>
</organism>